<evidence type="ECO:0000313" key="1">
    <source>
        <dbReference type="EMBL" id="MBB5719660.1"/>
    </source>
</evidence>
<protein>
    <submittedName>
        <fullName evidence="1">Uncharacterized protein</fullName>
    </submittedName>
</protein>
<accession>A0A840Z1Q4</accession>
<dbReference type="EMBL" id="JACIJI010000005">
    <property type="protein sequence ID" value="MBB5719660.1"/>
    <property type="molecule type" value="Genomic_DNA"/>
</dbReference>
<sequence>MGIMYDFVTYIDGLLMLLENFFHDIDGAYDAGAKTAGLSKNDPQRHVLSAGKQRFAPPGSSPSCPVMAFMNRIDHYLGSGTVQAQEAIEPNKCPRNVSGFLPTPQIERAQFDGRKSC</sequence>
<keyword evidence="2" id="KW-1185">Reference proteome</keyword>
<reference evidence="1 2" key="1">
    <citation type="submission" date="2020-08" db="EMBL/GenBank/DDBJ databases">
        <title>Genomic Encyclopedia of Type Strains, Phase IV (KMG-IV): sequencing the most valuable type-strain genomes for metagenomic binning, comparative biology and taxonomic classification.</title>
        <authorList>
            <person name="Goeker M."/>
        </authorList>
    </citation>
    <scope>NUCLEOTIDE SEQUENCE [LARGE SCALE GENOMIC DNA]</scope>
    <source>
        <strain evidence="1 2">DSM 27203</strain>
    </source>
</reference>
<gene>
    <name evidence="1" type="ORF">FHR23_002608</name>
</gene>
<proteinExistence type="predicted"/>
<name>A0A840Z1Q4_9SPHN</name>
<evidence type="ECO:0000313" key="2">
    <source>
        <dbReference type="Proteomes" id="UP000554342"/>
    </source>
</evidence>
<organism evidence="1 2">
    <name type="scientific">Stakelama sediminis</name>
    <dbReference type="NCBI Taxonomy" id="463200"/>
    <lineage>
        <taxon>Bacteria</taxon>
        <taxon>Pseudomonadati</taxon>
        <taxon>Pseudomonadota</taxon>
        <taxon>Alphaproteobacteria</taxon>
        <taxon>Sphingomonadales</taxon>
        <taxon>Sphingomonadaceae</taxon>
        <taxon>Stakelama</taxon>
    </lineage>
</organism>
<dbReference type="AlphaFoldDB" id="A0A840Z1Q4"/>
<dbReference type="Proteomes" id="UP000554342">
    <property type="component" value="Unassembled WGS sequence"/>
</dbReference>
<comment type="caution">
    <text evidence="1">The sequence shown here is derived from an EMBL/GenBank/DDBJ whole genome shotgun (WGS) entry which is preliminary data.</text>
</comment>